<dbReference type="AlphaFoldDB" id="A0A9D4VXY7"/>
<feature type="domain" description="Retrovirus-related Pol polyprotein from transposon TNT 1-94-like beta-barrel" evidence="1">
    <location>
        <begin position="1"/>
        <end position="70"/>
    </location>
</feature>
<sequence>MIGKNEAFINIDSSFGSKVKLGNGENVEVKGKGSIGVTTKQGSKVIHDTLYVSELDENLLSIGQLLEHGYSLNFDNRYVFNLGAQAIVIVIGSEGVISWCSKKQDTVAQSSVEAKYLAAGLATQHSLWLRRILDDIGEKQEGSLQLHCDKKSAIDMAKNHVYTYMKAHQTT</sequence>
<name>A0A9D4VXY7_PEA</name>
<reference evidence="2 3" key="1">
    <citation type="journal article" date="2022" name="Nat. Genet.">
        <title>Improved pea reference genome and pan-genome highlight genomic features and evolutionary characteristics.</title>
        <authorList>
            <person name="Yang T."/>
            <person name="Liu R."/>
            <person name="Luo Y."/>
            <person name="Hu S."/>
            <person name="Wang D."/>
            <person name="Wang C."/>
            <person name="Pandey M.K."/>
            <person name="Ge S."/>
            <person name="Xu Q."/>
            <person name="Li N."/>
            <person name="Li G."/>
            <person name="Huang Y."/>
            <person name="Saxena R.K."/>
            <person name="Ji Y."/>
            <person name="Li M."/>
            <person name="Yan X."/>
            <person name="He Y."/>
            <person name="Liu Y."/>
            <person name="Wang X."/>
            <person name="Xiang C."/>
            <person name="Varshney R.K."/>
            <person name="Ding H."/>
            <person name="Gao S."/>
            <person name="Zong X."/>
        </authorList>
    </citation>
    <scope>NUCLEOTIDE SEQUENCE [LARGE SCALE GENOMIC DNA]</scope>
    <source>
        <strain evidence="2 3">cv. Zhongwan 6</strain>
    </source>
</reference>
<dbReference type="EMBL" id="JAMSHJ010000007">
    <property type="protein sequence ID" value="KAI5391572.1"/>
    <property type="molecule type" value="Genomic_DNA"/>
</dbReference>
<dbReference type="PANTHER" id="PTHR11439">
    <property type="entry name" value="GAG-POL-RELATED RETROTRANSPOSON"/>
    <property type="match status" value="1"/>
</dbReference>
<evidence type="ECO:0000313" key="3">
    <source>
        <dbReference type="Proteomes" id="UP001058974"/>
    </source>
</evidence>
<evidence type="ECO:0000259" key="1">
    <source>
        <dbReference type="Pfam" id="PF22936"/>
    </source>
</evidence>
<dbReference type="Pfam" id="PF22936">
    <property type="entry name" value="Pol_BBD"/>
    <property type="match status" value="1"/>
</dbReference>
<dbReference type="InterPro" id="IPR054722">
    <property type="entry name" value="PolX-like_BBD"/>
</dbReference>
<dbReference type="PANTHER" id="PTHR11439:SF463">
    <property type="entry name" value="REVERSE TRANSCRIPTASE TY1_COPIA-TYPE DOMAIN-CONTAINING PROTEIN"/>
    <property type="match status" value="1"/>
</dbReference>
<organism evidence="2 3">
    <name type="scientific">Pisum sativum</name>
    <name type="common">Garden pea</name>
    <name type="synonym">Lathyrus oleraceus</name>
    <dbReference type="NCBI Taxonomy" id="3888"/>
    <lineage>
        <taxon>Eukaryota</taxon>
        <taxon>Viridiplantae</taxon>
        <taxon>Streptophyta</taxon>
        <taxon>Embryophyta</taxon>
        <taxon>Tracheophyta</taxon>
        <taxon>Spermatophyta</taxon>
        <taxon>Magnoliopsida</taxon>
        <taxon>eudicotyledons</taxon>
        <taxon>Gunneridae</taxon>
        <taxon>Pentapetalae</taxon>
        <taxon>rosids</taxon>
        <taxon>fabids</taxon>
        <taxon>Fabales</taxon>
        <taxon>Fabaceae</taxon>
        <taxon>Papilionoideae</taxon>
        <taxon>50 kb inversion clade</taxon>
        <taxon>NPAAA clade</taxon>
        <taxon>Hologalegina</taxon>
        <taxon>IRL clade</taxon>
        <taxon>Fabeae</taxon>
        <taxon>Lathyrus</taxon>
    </lineage>
</organism>
<proteinExistence type="predicted"/>
<comment type="caution">
    <text evidence="2">The sequence shown here is derived from an EMBL/GenBank/DDBJ whole genome shotgun (WGS) entry which is preliminary data.</text>
</comment>
<dbReference type="Gramene" id="Psat07G0640200-T1">
    <property type="protein sequence ID" value="KAI5391572.1"/>
    <property type="gene ID" value="KIW84_076402"/>
</dbReference>
<protein>
    <recommendedName>
        <fullName evidence="1">Retrovirus-related Pol polyprotein from transposon TNT 1-94-like beta-barrel domain-containing protein</fullName>
    </recommendedName>
</protein>
<dbReference type="CDD" id="cd09272">
    <property type="entry name" value="RNase_HI_RT_Ty1"/>
    <property type="match status" value="1"/>
</dbReference>
<dbReference type="Proteomes" id="UP001058974">
    <property type="component" value="Chromosome 7"/>
</dbReference>
<gene>
    <name evidence="2" type="ORF">KIW84_076402</name>
</gene>
<evidence type="ECO:0000313" key="2">
    <source>
        <dbReference type="EMBL" id="KAI5391572.1"/>
    </source>
</evidence>
<keyword evidence="3" id="KW-1185">Reference proteome</keyword>
<accession>A0A9D4VXY7</accession>